<organism evidence="1 2">
    <name type="scientific">Aspergillus saccharolyticus JOP 1030-1</name>
    <dbReference type="NCBI Taxonomy" id="1450539"/>
    <lineage>
        <taxon>Eukaryota</taxon>
        <taxon>Fungi</taxon>
        <taxon>Dikarya</taxon>
        <taxon>Ascomycota</taxon>
        <taxon>Pezizomycotina</taxon>
        <taxon>Eurotiomycetes</taxon>
        <taxon>Eurotiomycetidae</taxon>
        <taxon>Eurotiales</taxon>
        <taxon>Aspergillaceae</taxon>
        <taxon>Aspergillus</taxon>
        <taxon>Aspergillus subgen. Circumdati</taxon>
    </lineage>
</organism>
<name>A0A318Z2W9_9EURO</name>
<accession>A0A318Z2W9</accession>
<sequence>MNILFFWFHKEKRKSTKRLVLGLTGIIWGTFQSSDDIGGISPLFSPNVSMDGELAVLVPSSGVPMGERGGCVMARGFLLRSEREITLLGWG</sequence>
<keyword evidence="2" id="KW-1185">Reference proteome</keyword>
<dbReference type="Proteomes" id="UP000248349">
    <property type="component" value="Unassembled WGS sequence"/>
</dbReference>
<dbReference type="EMBL" id="KZ821262">
    <property type="protein sequence ID" value="PYH41615.1"/>
    <property type="molecule type" value="Genomic_DNA"/>
</dbReference>
<dbReference type="GeneID" id="37071961"/>
<reference evidence="1 2" key="1">
    <citation type="submission" date="2016-12" db="EMBL/GenBank/DDBJ databases">
        <title>The genomes of Aspergillus section Nigri reveals drivers in fungal speciation.</title>
        <authorList>
            <consortium name="DOE Joint Genome Institute"/>
            <person name="Vesth T.C."/>
            <person name="Nybo J."/>
            <person name="Theobald S."/>
            <person name="Brandl J."/>
            <person name="Frisvad J.C."/>
            <person name="Nielsen K.F."/>
            <person name="Lyhne E.K."/>
            <person name="Kogle M.E."/>
            <person name="Kuo A."/>
            <person name="Riley R."/>
            <person name="Clum A."/>
            <person name="Nolan M."/>
            <person name="Lipzen A."/>
            <person name="Salamov A."/>
            <person name="Henrissat B."/>
            <person name="Wiebenga A."/>
            <person name="De Vries R.P."/>
            <person name="Grigoriev I.V."/>
            <person name="Mortensen U.H."/>
            <person name="Andersen M.R."/>
            <person name="Baker S.E."/>
        </authorList>
    </citation>
    <scope>NUCLEOTIDE SEQUENCE [LARGE SCALE GENOMIC DNA]</scope>
    <source>
        <strain evidence="1 2">JOP 1030-1</strain>
    </source>
</reference>
<evidence type="ECO:0000313" key="1">
    <source>
        <dbReference type="EMBL" id="PYH41615.1"/>
    </source>
</evidence>
<proteinExistence type="predicted"/>
<dbReference type="RefSeq" id="XP_025427597.1">
    <property type="nucleotide sequence ID" value="XM_025570733.1"/>
</dbReference>
<evidence type="ECO:0000313" key="2">
    <source>
        <dbReference type="Proteomes" id="UP000248349"/>
    </source>
</evidence>
<dbReference type="AlphaFoldDB" id="A0A318Z2W9"/>
<gene>
    <name evidence="1" type="ORF">BP01DRAFT_165388</name>
</gene>
<protein>
    <submittedName>
        <fullName evidence="1">Uncharacterized protein</fullName>
    </submittedName>
</protein>